<keyword evidence="2" id="KW-1185">Reference proteome</keyword>
<name>A0A822YXZ9_NELNU</name>
<organism evidence="1 2">
    <name type="scientific">Nelumbo nucifera</name>
    <name type="common">Sacred lotus</name>
    <dbReference type="NCBI Taxonomy" id="4432"/>
    <lineage>
        <taxon>Eukaryota</taxon>
        <taxon>Viridiplantae</taxon>
        <taxon>Streptophyta</taxon>
        <taxon>Embryophyta</taxon>
        <taxon>Tracheophyta</taxon>
        <taxon>Spermatophyta</taxon>
        <taxon>Magnoliopsida</taxon>
        <taxon>Proteales</taxon>
        <taxon>Nelumbonaceae</taxon>
        <taxon>Nelumbo</taxon>
    </lineage>
</organism>
<dbReference type="AlphaFoldDB" id="A0A822YXZ9"/>
<sequence length="54" mass="5983">MVTTLNTPTWIRSPAVGRVFRQTSPAFSGMKMVWESLGKGQVRGDKQGCKDVEL</sequence>
<evidence type="ECO:0000313" key="1">
    <source>
        <dbReference type="EMBL" id="DAD36381.1"/>
    </source>
</evidence>
<dbReference type="EMBL" id="DUZY01000004">
    <property type="protein sequence ID" value="DAD36381.1"/>
    <property type="molecule type" value="Genomic_DNA"/>
</dbReference>
<comment type="caution">
    <text evidence="1">The sequence shown here is derived from an EMBL/GenBank/DDBJ whole genome shotgun (WGS) entry which is preliminary data.</text>
</comment>
<accession>A0A822YXZ9</accession>
<gene>
    <name evidence="1" type="ORF">HUJ06_007022</name>
</gene>
<dbReference type="Proteomes" id="UP000607653">
    <property type="component" value="Unassembled WGS sequence"/>
</dbReference>
<evidence type="ECO:0000313" key="2">
    <source>
        <dbReference type="Proteomes" id="UP000607653"/>
    </source>
</evidence>
<reference evidence="1 2" key="1">
    <citation type="journal article" date="2020" name="Mol. Biol. Evol.">
        <title>Distinct Expression and Methylation Patterns for Genes with Different Fates following a Single Whole-Genome Duplication in Flowering Plants.</title>
        <authorList>
            <person name="Shi T."/>
            <person name="Rahmani R.S."/>
            <person name="Gugger P.F."/>
            <person name="Wang M."/>
            <person name="Li H."/>
            <person name="Zhang Y."/>
            <person name="Li Z."/>
            <person name="Wang Q."/>
            <person name="Van de Peer Y."/>
            <person name="Marchal K."/>
            <person name="Chen J."/>
        </authorList>
    </citation>
    <scope>NUCLEOTIDE SEQUENCE [LARGE SCALE GENOMIC DNA]</scope>
    <source>
        <tissue evidence="1">Leaf</tissue>
    </source>
</reference>
<proteinExistence type="predicted"/>
<protein>
    <submittedName>
        <fullName evidence="1">Uncharacterized protein</fullName>
    </submittedName>
</protein>